<protein>
    <submittedName>
        <fullName evidence="2">24396_t:CDS:1</fullName>
    </submittedName>
</protein>
<sequence>NILEHSGSFYISSSEDKDEKFSKNREESINNKSEKVDKDQVRKCKHKSNKSEK</sequence>
<dbReference type="Proteomes" id="UP000789759">
    <property type="component" value="Unassembled WGS sequence"/>
</dbReference>
<evidence type="ECO:0000256" key="1">
    <source>
        <dbReference type="SAM" id="MobiDB-lite"/>
    </source>
</evidence>
<comment type="caution">
    <text evidence="2">The sequence shown here is derived from an EMBL/GenBank/DDBJ whole genome shotgun (WGS) entry which is preliminary data.</text>
</comment>
<organism evidence="2 3">
    <name type="scientific">Cetraspora pellucida</name>
    <dbReference type="NCBI Taxonomy" id="1433469"/>
    <lineage>
        <taxon>Eukaryota</taxon>
        <taxon>Fungi</taxon>
        <taxon>Fungi incertae sedis</taxon>
        <taxon>Mucoromycota</taxon>
        <taxon>Glomeromycotina</taxon>
        <taxon>Glomeromycetes</taxon>
        <taxon>Diversisporales</taxon>
        <taxon>Gigasporaceae</taxon>
        <taxon>Cetraspora</taxon>
    </lineage>
</organism>
<accession>A0A9N9PAZ6</accession>
<dbReference type="AlphaFoldDB" id="A0A9N9PAZ6"/>
<feature type="non-terminal residue" evidence="2">
    <location>
        <position position="1"/>
    </location>
</feature>
<keyword evidence="3" id="KW-1185">Reference proteome</keyword>
<evidence type="ECO:0000313" key="3">
    <source>
        <dbReference type="Proteomes" id="UP000789759"/>
    </source>
</evidence>
<gene>
    <name evidence="2" type="ORF">CPELLU_LOCUS18120</name>
</gene>
<feature type="non-terminal residue" evidence="2">
    <location>
        <position position="53"/>
    </location>
</feature>
<feature type="region of interest" description="Disordered" evidence="1">
    <location>
        <begin position="1"/>
        <end position="53"/>
    </location>
</feature>
<dbReference type="EMBL" id="CAJVQA010034313">
    <property type="protein sequence ID" value="CAG8805598.1"/>
    <property type="molecule type" value="Genomic_DNA"/>
</dbReference>
<name>A0A9N9PAZ6_9GLOM</name>
<feature type="compositionally biased region" description="Basic and acidic residues" evidence="1">
    <location>
        <begin position="14"/>
        <end position="42"/>
    </location>
</feature>
<proteinExistence type="predicted"/>
<evidence type="ECO:0000313" key="2">
    <source>
        <dbReference type="EMBL" id="CAG8805598.1"/>
    </source>
</evidence>
<reference evidence="2" key="1">
    <citation type="submission" date="2021-06" db="EMBL/GenBank/DDBJ databases">
        <authorList>
            <person name="Kallberg Y."/>
            <person name="Tangrot J."/>
            <person name="Rosling A."/>
        </authorList>
    </citation>
    <scope>NUCLEOTIDE SEQUENCE</scope>
    <source>
        <strain evidence="2">FL966</strain>
    </source>
</reference>
<feature type="compositionally biased region" description="Basic residues" evidence="1">
    <location>
        <begin position="43"/>
        <end position="53"/>
    </location>
</feature>